<dbReference type="GO" id="GO:0030424">
    <property type="term" value="C:axon"/>
    <property type="evidence" value="ECO:0007669"/>
    <property type="project" value="TreeGrafter"/>
</dbReference>
<keyword evidence="10" id="KW-0406">Ion transport</keyword>
<evidence type="ECO:0000256" key="8">
    <source>
        <dbReference type="ARBA" id="ARBA00022837"/>
    </source>
</evidence>
<dbReference type="Gene3D" id="2.60.40.2030">
    <property type="match status" value="1"/>
</dbReference>
<dbReference type="PANTHER" id="PTHR11878:SF76">
    <property type="entry name" value="CALX-BETA DOMAIN-CONTAINING PROTEIN"/>
    <property type="match status" value="1"/>
</dbReference>
<evidence type="ECO:0000256" key="6">
    <source>
        <dbReference type="ARBA" id="ARBA00022729"/>
    </source>
</evidence>
<feature type="transmembrane region" description="Helical" evidence="12">
    <location>
        <begin position="135"/>
        <end position="154"/>
    </location>
</feature>
<keyword evidence="9 12" id="KW-1133">Transmembrane helix</keyword>
<evidence type="ECO:0000313" key="16">
    <source>
        <dbReference type="WBParaSite" id="GPUH_0001105001-mRNA-1"/>
    </source>
</evidence>
<dbReference type="InterPro" id="IPR003644">
    <property type="entry name" value="Calx_beta"/>
</dbReference>
<gene>
    <name evidence="14" type="ORF">GPUH_LOCUS11037</name>
</gene>
<dbReference type="InterPro" id="IPR004837">
    <property type="entry name" value="NaCa_Exmemb"/>
</dbReference>
<organism evidence="16">
    <name type="scientific">Gongylonema pulchrum</name>
    <dbReference type="NCBI Taxonomy" id="637853"/>
    <lineage>
        <taxon>Eukaryota</taxon>
        <taxon>Metazoa</taxon>
        <taxon>Ecdysozoa</taxon>
        <taxon>Nematoda</taxon>
        <taxon>Chromadorea</taxon>
        <taxon>Rhabditida</taxon>
        <taxon>Spirurina</taxon>
        <taxon>Spiruromorpha</taxon>
        <taxon>Spiruroidea</taxon>
        <taxon>Gongylonematidae</taxon>
        <taxon>Gongylonema</taxon>
    </lineage>
</organism>
<dbReference type="SMART" id="SM00237">
    <property type="entry name" value="Calx_beta"/>
    <property type="match status" value="1"/>
</dbReference>
<feature type="domain" description="Calx-beta" evidence="13">
    <location>
        <begin position="366"/>
        <end position="472"/>
    </location>
</feature>
<evidence type="ECO:0000256" key="7">
    <source>
        <dbReference type="ARBA" id="ARBA00022737"/>
    </source>
</evidence>
<reference evidence="16" key="1">
    <citation type="submission" date="2016-06" db="UniProtKB">
        <authorList>
            <consortium name="WormBaseParasite"/>
        </authorList>
    </citation>
    <scope>IDENTIFICATION</scope>
</reference>
<evidence type="ECO:0000313" key="14">
    <source>
        <dbReference type="EMBL" id="VDN18247.1"/>
    </source>
</evidence>
<dbReference type="GO" id="GO:0098703">
    <property type="term" value="P:calcium ion import across plasma membrane"/>
    <property type="evidence" value="ECO:0007669"/>
    <property type="project" value="TreeGrafter"/>
</dbReference>
<keyword evidence="2" id="KW-0813">Transport</keyword>
<proteinExistence type="predicted"/>
<dbReference type="GO" id="GO:0005432">
    <property type="term" value="F:calcium:sodium antiporter activity"/>
    <property type="evidence" value="ECO:0007669"/>
    <property type="project" value="TreeGrafter"/>
</dbReference>
<keyword evidence="11 12" id="KW-0472">Membrane</keyword>
<dbReference type="SUPFAM" id="SSF141072">
    <property type="entry name" value="CalX-like"/>
    <property type="match status" value="1"/>
</dbReference>
<dbReference type="EMBL" id="UYRT01078301">
    <property type="protein sequence ID" value="VDN18247.1"/>
    <property type="molecule type" value="Genomic_DNA"/>
</dbReference>
<evidence type="ECO:0000259" key="13">
    <source>
        <dbReference type="SMART" id="SM00237"/>
    </source>
</evidence>
<dbReference type="AlphaFoldDB" id="A0A183DQP6"/>
<keyword evidence="15" id="KW-1185">Reference proteome</keyword>
<dbReference type="InterPro" id="IPR051171">
    <property type="entry name" value="CaCA"/>
</dbReference>
<evidence type="ECO:0000313" key="15">
    <source>
        <dbReference type="Proteomes" id="UP000271098"/>
    </source>
</evidence>
<keyword evidence="8" id="KW-0106">Calcium</keyword>
<name>A0A183DQP6_9BILA</name>
<comment type="subcellular location">
    <subcellularLocation>
        <location evidence="1">Endomembrane system</location>
        <topology evidence="1">Multi-pass membrane protein</topology>
    </subcellularLocation>
</comment>
<keyword evidence="4" id="KW-0109">Calcium transport</keyword>
<keyword evidence="3" id="KW-0050">Antiport</keyword>
<evidence type="ECO:0000256" key="1">
    <source>
        <dbReference type="ARBA" id="ARBA00004127"/>
    </source>
</evidence>
<evidence type="ECO:0000256" key="9">
    <source>
        <dbReference type="ARBA" id="ARBA00022989"/>
    </source>
</evidence>
<dbReference type="GO" id="GO:0012505">
    <property type="term" value="C:endomembrane system"/>
    <property type="evidence" value="ECO:0007669"/>
    <property type="project" value="UniProtKB-SubCell"/>
</dbReference>
<evidence type="ECO:0000256" key="10">
    <source>
        <dbReference type="ARBA" id="ARBA00023065"/>
    </source>
</evidence>
<feature type="transmembrane region" description="Helical" evidence="12">
    <location>
        <begin position="32"/>
        <end position="53"/>
    </location>
</feature>
<dbReference type="InterPro" id="IPR044880">
    <property type="entry name" value="NCX_ion-bd_dom_sf"/>
</dbReference>
<dbReference type="WBParaSite" id="GPUH_0001105001-mRNA-1">
    <property type="protein sequence ID" value="GPUH_0001105001-mRNA-1"/>
    <property type="gene ID" value="GPUH_0001105001"/>
</dbReference>
<evidence type="ECO:0000256" key="2">
    <source>
        <dbReference type="ARBA" id="ARBA00022448"/>
    </source>
</evidence>
<dbReference type="OrthoDB" id="418484at2759"/>
<dbReference type="GO" id="GO:0007154">
    <property type="term" value="P:cell communication"/>
    <property type="evidence" value="ECO:0007669"/>
    <property type="project" value="InterPro"/>
</dbReference>
<evidence type="ECO:0000256" key="12">
    <source>
        <dbReference type="SAM" id="Phobius"/>
    </source>
</evidence>
<dbReference type="GO" id="GO:0042383">
    <property type="term" value="C:sarcolemma"/>
    <property type="evidence" value="ECO:0007669"/>
    <property type="project" value="TreeGrafter"/>
</dbReference>
<dbReference type="Pfam" id="PF01699">
    <property type="entry name" value="Na_Ca_ex"/>
    <property type="match status" value="1"/>
</dbReference>
<protein>
    <submittedName>
        <fullName evidence="16">Calx-beta domain-containing protein</fullName>
    </submittedName>
</protein>
<keyword evidence="6" id="KW-0732">Signal</keyword>
<dbReference type="Gene3D" id="1.20.1420.30">
    <property type="entry name" value="NCX, central ion-binding region"/>
    <property type="match status" value="1"/>
</dbReference>
<sequence length="532" mass="59919">MDSFARTNLNWTQQRCKDGLVVTAAPVSLSNAVLYLFALLYCFLGIAIVSDVFMRSIEKIVTATRKVNLKKLKRNRLEAEEMTGPNEGVEVRVWNPTVANLTLMALGSSAPEILLSTIEIIANNFRAGDLGPGTIVGSAAYNLFCITAVCIMVVPSPRVKRIREISILLVISPNVVELWEALITFGFFVIFVVVAYLVDIKIWRRKKERLEDELQIDGYGDATSRALIEKEADIDACLKRLADLMAPEADSEHDRLWYRIQAARWLAAAARKPDTRLEAIEETDRVREVPTSAIPIWRVCQRDSRGSGRTREMATESRFLRTPQTGQAFEILAYTQNSDYLYTSVLTPPNNNNSEEGKVTLGRTSVASVRVPDDSASFAGEPMVQFVKNNYVVKESEKYVRAFVTRLGRHDECTFSVHYETEAVTAIGDKDFKTISDGELVFVGSEYEKYIDVRIYDDMEDEKDETFKINLFSSTGTVTIGPHKRTTVTIISDDNALKNITNIRKLTSHYLRQMSYGADTWLGQVTTDLKFF</sequence>
<dbReference type="InterPro" id="IPR038081">
    <property type="entry name" value="CalX-like_sf"/>
</dbReference>
<evidence type="ECO:0000256" key="4">
    <source>
        <dbReference type="ARBA" id="ARBA00022568"/>
    </source>
</evidence>
<dbReference type="PANTHER" id="PTHR11878">
    <property type="entry name" value="SODIUM/CALCIUM EXCHANGER"/>
    <property type="match status" value="1"/>
</dbReference>
<keyword evidence="5 12" id="KW-0812">Transmembrane</keyword>
<dbReference type="Proteomes" id="UP000271098">
    <property type="component" value="Unassembled WGS sequence"/>
</dbReference>
<evidence type="ECO:0000256" key="11">
    <source>
        <dbReference type="ARBA" id="ARBA00023136"/>
    </source>
</evidence>
<dbReference type="Pfam" id="PF03160">
    <property type="entry name" value="Calx-beta"/>
    <property type="match status" value="1"/>
</dbReference>
<feature type="transmembrane region" description="Helical" evidence="12">
    <location>
        <begin position="178"/>
        <end position="198"/>
    </location>
</feature>
<reference evidence="14 15" key="2">
    <citation type="submission" date="2018-11" db="EMBL/GenBank/DDBJ databases">
        <authorList>
            <consortium name="Pathogen Informatics"/>
        </authorList>
    </citation>
    <scope>NUCLEOTIDE SEQUENCE [LARGE SCALE GENOMIC DNA]</scope>
</reference>
<evidence type="ECO:0000256" key="3">
    <source>
        <dbReference type="ARBA" id="ARBA00022449"/>
    </source>
</evidence>
<dbReference type="GO" id="GO:0098794">
    <property type="term" value="C:postsynapse"/>
    <property type="evidence" value="ECO:0007669"/>
    <property type="project" value="TreeGrafter"/>
</dbReference>
<evidence type="ECO:0000256" key="5">
    <source>
        <dbReference type="ARBA" id="ARBA00022692"/>
    </source>
</evidence>
<accession>A0A183DQP6</accession>
<keyword evidence="7" id="KW-0677">Repeat</keyword>